<evidence type="ECO:0000313" key="3">
    <source>
        <dbReference type="Proteomes" id="UP000032233"/>
    </source>
</evidence>
<reference evidence="2 3" key="1">
    <citation type="submission" date="2013-11" db="EMBL/GenBank/DDBJ databases">
        <title>Metagenomic analysis of a methanogenic consortium involved in long chain n-alkane degradation.</title>
        <authorList>
            <person name="Davidova I.A."/>
            <person name="Callaghan A.V."/>
            <person name="Wawrik B."/>
            <person name="Pruitt S."/>
            <person name="Marks C."/>
            <person name="Duncan K.E."/>
            <person name="Suflita J.M."/>
        </authorList>
    </citation>
    <scope>NUCLEOTIDE SEQUENCE [LARGE SCALE GENOMIC DNA]</scope>
    <source>
        <strain evidence="2 3">SPR</strain>
    </source>
</reference>
<dbReference type="InParanoid" id="A0A0D2J393"/>
<feature type="domain" description="Histidine kinase/HSP90-like ATPase" evidence="1">
    <location>
        <begin position="6"/>
        <end position="105"/>
    </location>
</feature>
<dbReference type="SMART" id="SM00387">
    <property type="entry name" value="HATPase_c"/>
    <property type="match status" value="1"/>
</dbReference>
<dbReference type="SUPFAM" id="SSF55874">
    <property type="entry name" value="ATPase domain of HSP90 chaperone/DNA topoisomerase II/histidine kinase"/>
    <property type="match status" value="1"/>
</dbReference>
<comment type="caution">
    <text evidence="2">The sequence shown here is derived from an EMBL/GenBank/DDBJ whole genome shotgun (WGS) entry which is preliminary data.</text>
</comment>
<protein>
    <recommendedName>
        <fullName evidence="1">Histidine kinase/HSP90-like ATPase domain-containing protein</fullName>
    </recommendedName>
</protein>
<accession>A0A0D2J393</accession>
<gene>
    <name evidence="2" type="ORF">X474_17935</name>
</gene>
<dbReference type="EMBL" id="AZAC01000027">
    <property type="protein sequence ID" value="KIX12664.1"/>
    <property type="molecule type" value="Genomic_DNA"/>
</dbReference>
<dbReference type="Proteomes" id="UP000032233">
    <property type="component" value="Unassembled WGS sequence"/>
</dbReference>
<dbReference type="PATRIC" id="fig|1429043.3.peg.3795"/>
<dbReference type="STRING" id="1429043.X474_17935"/>
<proteinExistence type="predicted"/>
<evidence type="ECO:0000259" key="1">
    <source>
        <dbReference type="SMART" id="SM00387"/>
    </source>
</evidence>
<organism evidence="2 3">
    <name type="scientific">Dethiosulfatarculus sandiegensis</name>
    <dbReference type="NCBI Taxonomy" id="1429043"/>
    <lineage>
        <taxon>Bacteria</taxon>
        <taxon>Pseudomonadati</taxon>
        <taxon>Thermodesulfobacteriota</taxon>
        <taxon>Desulfarculia</taxon>
        <taxon>Desulfarculales</taxon>
        <taxon>Desulfarculaceae</taxon>
        <taxon>Dethiosulfatarculus</taxon>
    </lineage>
</organism>
<keyword evidence="3" id="KW-1185">Reference proteome</keyword>
<dbReference type="CDD" id="cd16934">
    <property type="entry name" value="HATPase_RsbT-like"/>
    <property type="match status" value="1"/>
</dbReference>
<evidence type="ECO:0000313" key="2">
    <source>
        <dbReference type="EMBL" id="KIX12664.1"/>
    </source>
</evidence>
<dbReference type="InterPro" id="IPR003594">
    <property type="entry name" value="HATPase_dom"/>
</dbReference>
<dbReference type="Gene3D" id="3.30.565.10">
    <property type="entry name" value="Histidine kinase-like ATPase, C-terminal domain"/>
    <property type="match status" value="1"/>
</dbReference>
<dbReference type="Pfam" id="PF02518">
    <property type="entry name" value="HATPase_c"/>
    <property type="match status" value="1"/>
</dbReference>
<dbReference type="AlphaFoldDB" id="A0A0D2J393"/>
<dbReference type="InterPro" id="IPR036890">
    <property type="entry name" value="HATPase_C_sf"/>
</dbReference>
<name>A0A0D2J393_9BACT</name>
<sequence>MGFEKNRQFLIASAVSELATNILRYAGRGQVIIRIIMEGEREGIEVVARDSGPGIHDIEQAMQDHFSGGAGLGLGLPSVKRIMDEFSLESSPGVGTTVTALKWRN</sequence>